<comment type="caution">
    <text evidence="11">The sequence shown here is derived from an EMBL/GenBank/DDBJ whole genome shotgun (WGS) entry which is preliminary data.</text>
</comment>
<organism evidence="11 12">
    <name type="scientific">Staphylotrichum longicolle</name>
    <dbReference type="NCBI Taxonomy" id="669026"/>
    <lineage>
        <taxon>Eukaryota</taxon>
        <taxon>Fungi</taxon>
        <taxon>Dikarya</taxon>
        <taxon>Ascomycota</taxon>
        <taxon>Pezizomycotina</taxon>
        <taxon>Sordariomycetes</taxon>
        <taxon>Sordariomycetidae</taxon>
        <taxon>Sordariales</taxon>
        <taxon>Chaetomiaceae</taxon>
        <taxon>Staphylotrichum</taxon>
    </lineage>
</organism>
<feature type="region of interest" description="Disordered" evidence="8">
    <location>
        <begin position="522"/>
        <end position="546"/>
    </location>
</feature>
<evidence type="ECO:0000256" key="7">
    <source>
        <dbReference type="RuleBase" id="RU003346"/>
    </source>
</evidence>
<evidence type="ECO:0000256" key="8">
    <source>
        <dbReference type="SAM" id="MobiDB-lite"/>
    </source>
</evidence>
<evidence type="ECO:0000256" key="5">
    <source>
        <dbReference type="ARBA" id="ARBA00022989"/>
    </source>
</evidence>
<dbReference type="Gene3D" id="1.20.1250.20">
    <property type="entry name" value="MFS general substrate transporter like domains"/>
    <property type="match status" value="1"/>
</dbReference>
<evidence type="ECO:0000256" key="4">
    <source>
        <dbReference type="ARBA" id="ARBA00022692"/>
    </source>
</evidence>
<feature type="compositionally biased region" description="Basic and acidic residues" evidence="8">
    <location>
        <begin position="530"/>
        <end position="546"/>
    </location>
</feature>
<evidence type="ECO:0000256" key="2">
    <source>
        <dbReference type="ARBA" id="ARBA00010992"/>
    </source>
</evidence>
<evidence type="ECO:0000313" key="12">
    <source>
        <dbReference type="Proteomes" id="UP001197093"/>
    </source>
</evidence>
<proteinExistence type="inferred from homology"/>
<feature type="domain" description="Major facilitator superfamily (MFS) profile" evidence="10">
    <location>
        <begin position="37"/>
        <end position="492"/>
    </location>
</feature>
<name>A0AAD4EU95_9PEZI</name>
<feature type="transmembrane region" description="Helical" evidence="9">
    <location>
        <begin position="117"/>
        <end position="135"/>
    </location>
</feature>
<dbReference type="InterPro" id="IPR005829">
    <property type="entry name" value="Sugar_transporter_CS"/>
</dbReference>
<dbReference type="GO" id="GO:0016020">
    <property type="term" value="C:membrane"/>
    <property type="evidence" value="ECO:0007669"/>
    <property type="project" value="UniProtKB-SubCell"/>
</dbReference>
<dbReference type="PANTHER" id="PTHR48022:SF10">
    <property type="entry name" value="MAJOR FACILITATOR SUPERFAMILY (MFS) PROFILE DOMAIN-CONTAINING PROTEIN"/>
    <property type="match status" value="1"/>
</dbReference>
<feature type="transmembrane region" description="Helical" evidence="9">
    <location>
        <begin position="470"/>
        <end position="488"/>
    </location>
</feature>
<dbReference type="InterPro" id="IPR020846">
    <property type="entry name" value="MFS_dom"/>
</dbReference>
<feature type="transmembrane region" description="Helical" evidence="9">
    <location>
        <begin position="399"/>
        <end position="421"/>
    </location>
</feature>
<keyword evidence="12" id="KW-1185">Reference proteome</keyword>
<evidence type="ECO:0000256" key="9">
    <source>
        <dbReference type="SAM" id="Phobius"/>
    </source>
</evidence>
<keyword evidence="3 7" id="KW-0813">Transport</keyword>
<reference evidence="11" key="1">
    <citation type="submission" date="2023-02" db="EMBL/GenBank/DDBJ databases">
        <authorList>
            <person name="Palmer J.M."/>
        </authorList>
    </citation>
    <scope>NUCLEOTIDE SEQUENCE</scope>
    <source>
        <strain evidence="11">FW57</strain>
    </source>
</reference>
<dbReference type="PROSITE" id="PS50850">
    <property type="entry name" value="MFS"/>
    <property type="match status" value="1"/>
</dbReference>
<feature type="transmembrane region" description="Helical" evidence="9">
    <location>
        <begin position="88"/>
        <end position="110"/>
    </location>
</feature>
<protein>
    <recommendedName>
        <fullName evidence="10">Major facilitator superfamily (MFS) profile domain-containing protein</fullName>
    </recommendedName>
</protein>
<feature type="transmembrane region" description="Helical" evidence="9">
    <location>
        <begin position="433"/>
        <end position="458"/>
    </location>
</feature>
<dbReference type="PROSITE" id="PS00217">
    <property type="entry name" value="SUGAR_TRANSPORT_2"/>
    <property type="match status" value="1"/>
</dbReference>
<accession>A0AAD4EU95</accession>
<dbReference type="FunFam" id="1.20.1250.20:FF:000078">
    <property type="entry name" value="MFS maltose transporter, putative"/>
    <property type="match status" value="1"/>
</dbReference>
<comment type="subcellular location">
    <subcellularLocation>
        <location evidence="1">Membrane</location>
        <topology evidence="1">Multi-pass membrane protein</topology>
    </subcellularLocation>
</comment>
<evidence type="ECO:0000256" key="6">
    <source>
        <dbReference type="ARBA" id="ARBA00023136"/>
    </source>
</evidence>
<sequence length="546" mass="59867">MAEEKKAVSTASGTESPTPEVVTEKYTMKQHWKCLAACTLMSLCPFQYGIDFGLIGGMQAMVGFLRVFGYEDPNVPGGWNLSAERQQLISSLMTLGAFLSSSMAGPIAGVMSRRMTIWAASLLCIVANVIMMATTNIAGLYAGRLLLGLANGMFMTFSQLYIQECSPARYRGLMISSFQVWTSIGSLVGTVVDNFTAKIDGRNAYLIPLGLIYIIPVILSLALLFVPESPRWLAQHGKFEQARKALRWHRPGPDSEIDEELSEIQAGLEKERANEQGVAVWDMFRNPVDRRRTVLATCALTVQGASGAMYMIAYGTYFFQMAGIGSAFENSCILNAVGVVAILINCGLITHFGRRRVFLVSGLILCGIAQLLTAVIYTVHPGTQSTGQAIVGLSVVYILGYNLWDLTLTVAQGMVATYAWISGGELPSQRLRSYTFGFATAVGFFTAWLTTFTAPYFINPDSLNWGPKYGFIWTPSCFISALWVFFFLPEVKDRTLEEIDEMFEARLPARKFRKYVSIGRAGGPATGSGSDEKEVEAIHAEEVTKA</sequence>
<keyword evidence="5 9" id="KW-1133">Transmembrane helix</keyword>
<feature type="transmembrane region" description="Helical" evidence="9">
    <location>
        <begin position="357"/>
        <end position="379"/>
    </location>
</feature>
<evidence type="ECO:0000313" key="11">
    <source>
        <dbReference type="EMBL" id="KAG7285667.1"/>
    </source>
</evidence>
<evidence type="ECO:0000256" key="3">
    <source>
        <dbReference type="ARBA" id="ARBA00022448"/>
    </source>
</evidence>
<evidence type="ECO:0000259" key="10">
    <source>
        <dbReference type="PROSITE" id="PS50850"/>
    </source>
</evidence>
<dbReference type="InterPro" id="IPR005828">
    <property type="entry name" value="MFS_sugar_transport-like"/>
</dbReference>
<keyword evidence="4 9" id="KW-0812">Transmembrane</keyword>
<dbReference type="EMBL" id="JAHCVI010000004">
    <property type="protein sequence ID" value="KAG7285667.1"/>
    <property type="molecule type" value="Genomic_DNA"/>
</dbReference>
<dbReference type="PANTHER" id="PTHR48022">
    <property type="entry name" value="PLASTIDIC GLUCOSE TRANSPORTER 4"/>
    <property type="match status" value="1"/>
</dbReference>
<feature type="transmembrane region" description="Helical" evidence="9">
    <location>
        <begin position="204"/>
        <end position="226"/>
    </location>
</feature>
<dbReference type="SUPFAM" id="SSF103473">
    <property type="entry name" value="MFS general substrate transporter"/>
    <property type="match status" value="1"/>
</dbReference>
<comment type="similarity">
    <text evidence="2 7">Belongs to the major facilitator superfamily. Sugar transporter (TC 2.A.1.1) family.</text>
</comment>
<dbReference type="AlphaFoldDB" id="A0AAD4EU95"/>
<dbReference type="GO" id="GO:0005351">
    <property type="term" value="F:carbohydrate:proton symporter activity"/>
    <property type="evidence" value="ECO:0007669"/>
    <property type="project" value="TreeGrafter"/>
</dbReference>
<dbReference type="InterPro" id="IPR036259">
    <property type="entry name" value="MFS_trans_sf"/>
</dbReference>
<evidence type="ECO:0000256" key="1">
    <source>
        <dbReference type="ARBA" id="ARBA00004141"/>
    </source>
</evidence>
<dbReference type="NCBIfam" id="TIGR00879">
    <property type="entry name" value="SP"/>
    <property type="match status" value="1"/>
</dbReference>
<dbReference type="Proteomes" id="UP001197093">
    <property type="component" value="Unassembled WGS sequence"/>
</dbReference>
<dbReference type="Pfam" id="PF00083">
    <property type="entry name" value="Sugar_tr"/>
    <property type="match status" value="1"/>
</dbReference>
<feature type="transmembrane region" description="Helical" evidence="9">
    <location>
        <begin position="293"/>
        <end position="313"/>
    </location>
</feature>
<dbReference type="InterPro" id="IPR003663">
    <property type="entry name" value="Sugar/inositol_transpt"/>
</dbReference>
<gene>
    <name evidence="11" type="ORF">NEMBOFW57_007960</name>
</gene>
<keyword evidence="6 9" id="KW-0472">Membrane</keyword>
<dbReference type="InterPro" id="IPR050360">
    <property type="entry name" value="MFS_Sugar_Transporters"/>
</dbReference>
<feature type="transmembrane region" description="Helical" evidence="9">
    <location>
        <begin position="333"/>
        <end position="350"/>
    </location>
</feature>